<evidence type="ECO:0000313" key="2">
    <source>
        <dbReference type="Proteomes" id="UP000735302"/>
    </source>
</evidence>
<gene>
    <name evidence="1" type="ORF">PoB_000184000</name>
</gene>
<protein>
    <submittedName>
        <fullName evidence="1">Hemicentin-1</fullName>
    </submittedName>
</protein>
<sequence>MKGNHYERDEDVKIDVRFWRWQQTTNVFADSTRQIVQQWQLCIDKVEKYIKKLGMTSTYCATFCGSECGMFHYNPLHNECSVFLERDYDVGVTLVSDPDWIVGFRKRHTTVTQGEWTLVFRAQSSIGVSVWDTWTNTGLHDDNPVPKDFPLPCLRLTEYESCDRHFRSHILDNWSNVKEVRFSLVKSDTEVAYVLFNGTGTDRDSWFSQNRIVASTWAPGIQKDTLTLTGMEGFHSEGVARRFYLFGPHAGCPADWFYTMTLDVTTDLCTDAKLWRITYTGFPTFFYSTTTGRAAAGIDIGTSTLL</sequence>
<dbReference type="EMBL" id="BLXT01000264">
    <property type="protein sequence ID" value="GFN75334.1"/>
    <property type="molecule type" value="Genomic_DNA"/>
</dbReference>
<name>A0AAV3XX07_9GAST</name>
<evidence type="ECO:0000313" key="1">
    <source>
        <dbReference type="EMBL" id="GFN75334.1"/>
    </source>
</evidence>
<dbReference type="AlphaFoldDB" id="A0AAV3XX07"/>
<proteinExistence type="predicted"/>
<accession>A0AAV3XX07</accession>
<comment type="caution">
    <text evidence="1">The sequence shown here is derived from an EMBL/GenBank/DDBJ whole genome shotgun (WGS) entry which is preliminary data.</text>
</comment>
<organism evidence="1 2">
    <name type="scientific">Plakobranchus ocellatus</name>
    <dbReference type="NCBI Taxonomy" id="259542"/>
    <lineage>
        <taxon>Eukaryota</taxon>
        <taxon>Metazoa</taxon>
        <taxon>Spiralia</taxon>
        <taxon>Lophotrochozoa</taxon>
        <taxon>Mollusca</taxon>
        <taxon>Gastropoda</taxon>
        <taxon>Heterobranchia</taxon>
        <taxon>Euthyneura</taxon>
        <taxon>Panpulmonata</taxon>
        <taxon>Sacoglossa</taxon>
        <taxon>Placobranchoidea</taxon>
        <taxon>Plakobranchidae</taxon>
        <taxon>Plakobranchus</taxon>
    </lineage>
</organism>
<keyword evidence="2" id="KW-1185">Reference proteome</keyword>
<dbReference type="Proteomes" id="UP000735302">
    <property type="component" value="Unassembled WGS sequence"/>
</dbReference>
<reference evidence="1 2" key="1">
    <citation type="journal article" date="2021" name="Elife">
        <title>Chloroplast acquisition without the gene transfer in kleptoplastic sea slugs, Plakobranchus ocellatus.</title>
        <authorList>
            <person name="Maeda T."/>
            <person name="Takahashi S."/>
            <person name="Yoshida T."/>
            <person name="Shimamura S."/>
            <person name="Takaki Y."/>
            <person name="Nagai Y."/>
            <person name="Toyoda A."/>
            <person name="Suzuki Y."/>
            <person name="Arimoto A."/>
            <person name="Ishii H."/>
            <person name="Satoh N."/>
            <person name="Nishiyama T."/>
            <person name="Hasebe M."/>
            <person name="Maruyama T."/>
            <person name="Minagawa J."/>
            <person name="Obokata J."/>
            <person name="Shigenobu S."/>
        </authorList>
    </citation>
    <scope>NUCLEOTIDE SEQUENCE [LARGE SCALE GENOMIC DNA]</scope>
</reference>